<evidence type="ECO:0000313" key="2">
    <source>
        <dbReference type="Proteomes" id="UP000277921"/>
    </source>
</evidence>
<dbReference type="EMBL" id="QTQV01000009">
    <property type="protein sequence ID" value="RQT14934.1"/>
    <property type="molecule type" value="Genomic_DNA"/>
</dbReference>
<comment type="caution">
    <text evidence="1">The sequence shown here is derived from an EMBL/GenBank/DDBJ whole genome shotgun (WGS) entry which is preliminary data.</text>
</comment>
<dbReference type="InterPro" id="IPR008183">
    <property type="entry name" value="Aldose_1/G6P_1-epimerase"/>
</dbReference>
<dbReference type="InterPro" id="IPR014718">
    <property type="entry name" value="GH-type_carb-bd"/>
</dbReference>
<name>A0A3N8PTK7_9BURK</name>
<sequence>MKPIRYMTTRLVSTMTAPSRLTIANAWLRADIAPHLGARVTRLVAAEGDTDLVVPLEAWNAPPHGWPKAGAYPLIPYSNRIAGARLAFGGEVHALPPHPLDLPNTLHGIAQAMPWDVVAQSGDAVELALRYDGEHWPWPFDARLGFRIERRSLRVRMSMRNAGERPMPAGLGWHPFLAAEPGATIRFEAGRRWALDARFMPTGASQAATRPTTLDARDWRDGDCAVYASDWHGDAIIERPGGRVRLRAGEPLTHLVAYVPRGAPYLCVEPVSHVANGFNLAAAGVGDTGTRVLAPGAMLDAHASLEWEPAA</sequence>
<dbReference type="Pfam" id="PF01263">
    <property type="entry name" value="Aldose_epim"/>
    <property type="match status" value="1"/>
</dbReference>
<reference evidence="1 2" key="1">
    <citation type="submission" date="2018-08" db="EMBL/GenBank/DDBJ databases">
        <title>Comparative analysis of Burkholderia isolates from Puerto Rico.</title>
        <authorList>
            <person name="Hall C."/>
            <person name="Sahl J."/>
            <person name="Wagner D."/>
        </authorList>
    </citation>
    <scope>NUCLEOTIDE SEQUENCE [LARGE SCALE GENOMIC DNA]</scope>
    <source>
        <strain evidence="1 2">Bp9025</strain>
    </source>
</reference>
<dbReference type="InterPro" id="IPR011013">
    <property type="entry name" value="Gal_mutarotase_sf_dom"/>
</dbReference>
<accession>A0A3N8PTK7</accession>
<organism evidence="1 2">
    <name type="scientific">Burkholderia contaminans</name>
    <dbReference type="NCBI Taxonomy" id="488447"/>
    <lineage>
        <taxon>Bacteria</taxon>
        <taxon>Pseudomonadati</taxon>
        <taxon>Pseudomonadota</taxon>
        <taxon>Betaproteobacteria</taxon>
        <taxon>Burkholderiales</taxon>
        <taxon>Burkholderiaceae</taxon>
        <taxon>Burkholderia</taxon>
        <taxon>Burkholderia cepacia complex</taxon>
    </lineage>
</organism>
<protein>
    <submittedName>
        <fullName evidence="1">Aldose 1-epimerase</fullName>
    </submittedName>
</protein>
<evidence type="ECO:0000313" key="1">
    <source>
        <dbReference type="EMBL" id="RQT14934.1"/>
    </source>
</evidence>
<gene>
    <name evidence="1" type="ORF">DF051_17435</name>
</gene>
<dbReference type="CDD" id="cd09021">
    <property type="entry name" value="Aldose_epim_Ec_YphB"/>
    <property type="match status" value="1"/>
</dbReference>
<dbReference type="Proteomes" id="UP000277921">
    <property type="component" value="Unassembled WGS sequence"/>
</dbReference>
<dbReference type="Gene3D" id="2.70.98.10">
    <property type="match status" value="1"/>
</dbReference>
<dbReference type="AlphaFoldDB" id="A0A3N8PTK7"/>
<dbReference type="GO" id="GO:0005975">
    <property type="term" value="P:carbohydrate metabolic process"/>
    <property type="evidence" value="ECO:0007669"/>
    <property type="project" value="InterPro"/>
</dbReference>
<proteinExistence type="predicted"/>
<dbReference type="GO" id="GO:0030246">
    <property type="term" value="F:carbohydrate binding"/>
    <property type="evidence" value="ECO:0007669"/>
    <property type="project" value="InterPro"/>
</dbReference>
<dbReference type="GO" id="GO:0016853">
    <property type="term" value="F:isomerase activity"/>
    <property type="evidence" value="ECO:0007669"/>
    <property type="project" value="InterPro"/>
</dbReference>
<dbReference type="SUPFAM" id="SSF74650">
    <property type="entry name" value="Galactose mutarotase-like"/>
    <property type="match status" value="1"/>
</dbReference>